<dbReference type="PANTHER" id="PTHR43292">
    <property type="entry name" value="ACYL-COA DEHYDROGENASE"/>
    <property type="match status" value="1"/>
</dbReference>
<feature type="domain" description="Acyl-CoA oxidase/dehydrogenase middle" evidence="7">
    <location>
        <begin position="149"/>
        <end position="243"/>
    </location>
</feature>
<evidence type="ECO:0000256" key="3">
    <source>
        <dbReference type="ARBA" id="ARBA00022630"/>
    </source>
</evidence>
<name>A0A6J6XC11_9ZZZZ</name>
<evidence type="ECO:0000259" key="8">
    <source>
        <dbReference type="Pfam" id="PF02771"/>
    </source>
</evidence>
<reference evidence="11" key="1">
    <citation type="submission" date="2020-05" db="EMBL/GenBank/DDBJ databases">
        <authorList>
            <person name="Chiriac C."/>
            <person name="Salcher M."/>
            <person name="Ghai R."/>
            <person name="Kavagutti S V."/>
        </authorList>
    </citation>
    <scope>NUCLEOTIDE SEQUENCE</scope>
</reference>
<dbReference type="Pfam" id="PF02771">
    <property type="entry name" value="Acyl-CoA_dh_N"/>
    <property type="match status" value="1"/>
</dbReference>
<dbReference type="InterPro" id="IPR052161">
    <property type="entry name" value="Mycobact_Acyl-CoA_DH"/>
</dbReference>
<dbReference type="EMBL" id="CAFAAD010000064">
    <property type="protein sequence ID" value="CAB4792888.1"/>
    <property type="molecule type" value="Genomic_DNA"/>
</dbReference>
<dbReference type="EMBL" id="CAFBOK010000054">
    <property type="protein sequence ID" value="CAB4979270.1"/>
    <property type="molecule type" value="Genomic_DNA"/>
</dbReference>
<dbReference type="InterPro" id="IPR036250">
    <property type="entry name" value="AcylCo_DH-like_C"/>
</dbReference>
<dbReference type="SUPFAM" id="SSF56645">
    <property type="entry name" value="Acyl-CoA dehydrogenase NM domain-like"/>
    <property type="match status" value="1"/>
</dbReference>
<dbReference type="SUPFAM" id="SSF47203">
    <property type="entry name" value="Acyl-CoA dehydrogenase C-terminal domain-like"/>
    <property type="match status" value="1"/>
</dbReference>
<dbReference type="Gene3D" id="1.10.540.10">
    <property type="entry name" value="Acyl-CoA dehydrogenase/oxidase, N-terminal domain"/>
    <property type="match status" value="1"/>
</dbReference>
<dbReference type="InterPro" id="IPR037069">
    <property type="entry name" value="AcylCoA_DH/ox_N_sf"/>
</dbReference>
<evidence type="ECO:0000313" key="12">
    <source>
        <dbReference type="EMBL" id="CAB4979270.1"/>
    </source>
</evidence>
<keyword evidence="3" id="KW-0285">Flavoprotein</keyword>
<keyword evidence="4" id="KW-0274">FAD</keyword>
<gene>
    <name evidence="10" type="ORF">UFOPK1906_01559</name>
    <name evidence="11" type="ORF">UFOPK2969_00975</name>
    <name evidence="12" type="ORF">UFOPK3927_00618</name>
    <name evidence="9" type="ORF">UFOPK4201_00837</name>
</gene>
<evidence type="ECO:0000256" key="2">
    <source>
        <dbReference type="ARBA" id="ARBA00009347"/>
    </source>
</evidence>
<keyword evidence="5" id="KW-0560">Oxidoreductase</keyword>
<protein>
    <submittedName>
        <fullName evidence="11">Unannotated protein</fullName>
    </submittedName>
</protein>
<evidence type="ECO:0000313" key="10">
    <source>
        <dbReference type="EMBL" id="CAB4632454.1"/>
    </source>
</evidence>
<dbReference type="AlphaFoldDB" id="A0A6J6XC11"/>
<dbReference type="InterPro" id="IPR006091">
    <property type="entry name" value="Acyl-CoA_Oxase/DH_mid-dom"/>
</dbReference>
<evidence type="ECO:0000259" key="6">
    <source>
        <dbReference type="Pfam" id="PF00441"/>
    </source>
</evidence>
<dbReference type="GO" id="GO:0016627">
    <property type="term" value="F:oxidoreductase activity, acting on the CH-CH group of donors"/>
    <property type="evidence" value="ECO:0007669"/>
    <property type="project" value="InterPro"/>
</dbReference>
<proteinExistence type="inferred from homology"/>
<dbReference type="PANTHER" id="PTHR43292:SF4">
    <property type="entry name" value="ACYL-COA DEHYDROGENASE FADE34"/>
    <property type="match status" value="1"/>
</dbReference>
<dbReference type="FunFam" id="2.40.110.10:FF:000011">
    <property type="entry name" value="Acyl-CoA dehydrogenase FadE34"/>
    <property type="match status" value="1"/>
</dbReference>
<evidence type="ECO:0000256" key="4">
    <source>
        <dbReference type="ARBA" id="ARBA00022827"/>
    </source>
</evidence>
<sequence>MQRGAAAPSRVALVNFDESLEEAEIRAEIRAFLDANATLKTGTETDWSRGPVDDSEEAARVYMERCRSWQKVLRDNGWAGITWPKAFGGRGDSAAVSILFGQEASKYDVTAGFIAAVQSLVGPPIMRHGTPEQQARFLPGLLDGSVAWCQLFSEPGAGSDLAALSTRAVRDGDSFIVNGQKVWNTQAQFADWGILITRSDPDAPKHKGITFLLVDMKTPGIEVRPLVQATGQAHFNEVFFNDVVIPVENVVGEINEGWAVTRTVLSSEAGMIGSGAGGSNGFEGVLALARKYGRTNDADIRLRLADAYARERMLQLLGLRMQSFILNGRGNPPDPSVMKNFMVQAAEKRYDLALELEGADGMLDKVDAPQNGFWQSVHMGQFGSRIGGGTNEVHRNMIAERALGLPRDIQPDKDLAWKDILKA</sequence>
<dbReference type="InterPro" id="IPR009100">
    <property type="entry name" value="AcylCoA_DH/oxidase_NM_dom_sf"/>
</dbReference>
<dbReference type="Pfam" id="PF02770">
    <property type="entry name" value="Acyl-CoA_dh_M"/>
    <property type="match status" value="1"/>
</dbReference>
<comment type="similarity">
    <text evidence="2">Belongs to the acyl-CoA dehydrogenase family.</text>
</comment>
<feature type="domain" description="Acyl-CoA dehydrogenase/oxidase C-terminal" evidence="6">
    <location>
        <begin position="255"/>
        <end position="402"/>
    </location>
</feature>
<feature type="domain" description="Acyl-CoA dehydrogenase/oxidase N-terminal" evidence="8">
    <location>
        <begin position="57"/>
        <end position="144"/>
    </location>
</feature>
<dbReference type="Gene3D" id="2.40.110.10">
    <property type="entry name" value="Butyryl-CoA Dehydrogenase, subunit A, domain 2"/>
    <property type="match status" value="1"/>
</dbReference>
<dbReference type="EMBL" id="CAEUNJ010000030">
    <property type="protein sequence ID" value="CAB4371453.1"/>
    <property type="molecule type" value="Genomic_DNA"/>
</dbReference>
<dbReference type="Gene3D" id="1.20.140.10">
    <property type="entry name" value="Butyryl-CoA Dehydrogenase, subunit A, domain 3"/>
    <property type="match status" value="1"/>
</dbReference>
<dbReference type="Pfam" id="PF00441">
    <property type="entry name" value="Acyl-CoA_dh_1"/>
    <property type="match status" value="1"/>
</dbReference>
<dbReference type="GO" id="GO:0050660">
    <property type="term" value="F:flavin adenine dinucleotide binding"/>
    <property type="evidence" value="ECO:0007669"/>
    <property type="project" value="InterPro"/>
</dbReference>
<accession>A0A6J6XC11</accession>
<dbReference type="InterPro" id="IPR046373">
    <property type="entry name" value="Acyl-CoA_Oxase/DH_mid-dom_sf"/>
</dbReference>
<dbReference type="InterPro" id="IPR009075">
    <property type="entry name" value="AcylCo_DH/oxidase_C"/>
</dbReference>
<comment type="cofactor">
    <cofactor evidence="1">
        <name>FAD</name>
        <dbReference type="ChEBI" id="CHEBI:57692"/>
    </cofactor>
</comment>
<dbReference type="GO" id="GO:0005886">
    <property type="term" value="C:plasma membrane"/>
    <property type="evidence" value="ECO:0007669"/>
    <property type="project" value="TreeGrafter"/>
</dbReference>
<evidence type="ECO:0000259" key="7">
    <source>
        <dbReference type="Pfam" id="PF02770"/>
    </source>
</evidence>
<evidence type="ECO:0000256" key="5">
    <source>
        <dbReference type="ARBA" id="ARBA00023002"/>
    </source>
</evidence>
<dbReference type="InterPro" id="IPR013786">
    <property type="entry name" value="AcylCoA_DH/ox_N"/>
</dbReference>
<evidence type="ECO:0000313" key="9">
    <source>
        <dbReference type="EMBL" id="CAB4371453.1"/>
    </source>
</evidence>
<dbReference type="EMBL" id="CAEZVC010000120">
    <property type="protein sequence ID" value="CAB4632454.1"/>
    <property type="molecule type" value="Genomic_DNA"/>
</dbReference>
<evidence type="ECO:0000256" key="1">
    <source>
        <dbReference type="ARBA" id="ARBA00001974"/>
    </source>
</evidence>
<organism evidence="11">
    <name type="scientific">freshwater metagenome</name>
    <dbReference type="NCBI Taxonomy" id="449393"/>
    <lineage>
        <taxon>unclassified sequences</taxon>
        <taxon>metagenomes</taxon>
        <taxon>ecological metagenomes</taxon>
    </lineage>
</organism>
<evidence type="ECO:0000313" key="11">
    <source>
        <dbReference type="EMBL" id="CAB4792888.1"/>
    </source>
</evidence>